<dbReference type="RefSeq" id="WP_011309359.1">
    <property type="nucleotide sequence ID" value="NZ_AP024514.1"/>
</dbReference>
<dbReference type="Proteomes" id="UP000076394">
    <property type="component" value="Chromosome"/>
</dbReference>
<organism evidence="2 4">
    <name type="scientific">Dehalococcoides mccartyi</name>
    <dbReference type="NCBI Taxonomy" id="61435"/>
    <lineage>
        <taxon>Bacteria</taxon>
        <taxon>Bacillati</taxon>
        <taxon>Chloroflexota</taxon>
        <taxon>Dehalococcoidia</taxon>
        <taxon>Dehalococcoidales</taxon>
        <taxon>Dehalococcoidaceae</taxon>
        <taxon>Dehalococcoides</taxon>
    </lineage>
</organism>
<keyword evidence="1" id="KW-1133">Transmembrane helix</keyword>
<evidence type="ECO:0000313" key="2">
    <source>
        <dbReference type="EMBL" id="AMU86596.1"/>
    </source>
</evidence>
<feature type="transmembrane region" description="Helical" evidence="1">
    <location>
        <begin position="39"/>
        <end position="57"/>
    </location>
</feature>
<proteinExistence type="predicted"/>
<protein>
    <submittedName>
        <fullName evidence="2">Uncharacterized protein</fullName>
    </submittedName>
</protein>
<dbReference type="EMBL" id="PHFD01000137">
    <property type="protein sequence ID" value="PKH47172.1"/>
    <property type="molecule type" value="Genomic_DNA"/>
</dbReference>
<name>A0A142V9T3_9CHLR</name>
<dbReference type="OMA" id="VKQQYAK"/>
<dbReference type="AlphaFoldDB" id="A0A142V9T3"/>
<dbReference type="OrthoDB" id="166860at2"/>
<dbReference type="EMBL" id="CP011127">
    <property type="protein sequence ID" value="AMU86596.1"/>
    <property type="molecule type" value="Genomic_DNA"/>
</dbReference>
<evidence type="ECO:0000256" key="1">
    <source>
        <dbReference type="SAM" id="Phobius"/>
    </source>
</evidence>
<evidence type="ECO:0000313" key="5">
    <source>
        <dbReference type="Proteomes" id="UP000233649"/>
    </source>
</evidence>
<evidence type="ECO:0000313" key="3">
    <source>
        <dbReference type="EMBL" id="PKH47172.1"/>
    </source>
</evidence>
<keyword evidence="1" id="KW-0812">Transmembrane</keyword>
<keyword evidence="1" id="KW-0472">Membrane</keyword>
<dbReference type="PATRIC" id="fig|61435.13.peg.807"/>
<gene>
    <name evidence="3" type="ORF">CVH13_00697</name>
    <name evidence="2" type="ORF">Dm11a5_0770</name>
</gene>
<reference evidence="3 5" key="2">
    <citation type="journal article" date="2017" name="FEMS Microbiol. Ecol.">
        <title>Reconstructed genomes of novel Dehalococcoides mccartyi strains from 1,2,3,4-tetrachlorodibenzo-p-dioxin-dechlorinating enrichment cultures reveal divergent reductive dehalogenase gene profiles.</title>
        <authorList>
            <person name="Dam H.T."/>
            <person name="Vollmers J."/>
            <person name="Kaster A.K."/>
            <person name="Haggblom M.M."/>
        </authorList>
    </citation>
    <scope>NUCLEOTIDE SEQUENCE [LARGE SCALE GENOMIC DNA]</scope>
    <source>
        <strain evidence="3 5">H1-3-2.001</strain>
    </source>
</reference>
<dbReference type="Proteomes" id="UP000233649">
    <property type="component" value="Unassembled WGS sequence"/>
</dbReference>
<sequence>MPTLQDEYLAGRTAEKLIKQHHAKLVRGAIVKACLSPRVILTFSLILIISLGGFFLFGKLLGLFEN</sequence>
<reference evidence="2 4" key="1">
    <citation type="submission" date="2015-03" db="EMBL/GenBank/DDBJ databases">
        <title>Genomic characterization of Dehalococcoides mccartyi strain 11a5, an unusal plasmid-containing chloroethene dechlorinator.</title>
        <authorList>
            <person name="Zhao S."/>
            <person name="Ding C."/>
            <person name="He J."/>
        </authorList>
    </citation>
    <scope>NUCLEOTIDE SEQUENCE [LARGE SCALE GENOMIC DNA]</scope>
    <source>
        <strain evidence="2 4">11a5</strain>
    </source>
</reference>
<evidence type="ECO:0000313" key="4">
    <source>
        <dbReference type="Proteomes" id="UP000076394"/>
    </source>
</evidence>
<accession>A0A142V9T3</accession>